<name>A0AA43UAG1_9ACTN</name>
<evidence type="ECO:0000313" key="2">
    <source>
        <dbReference type="EMBL" id="MDO4842336.1"/>
    </source>
</evidence>
<organism evidence="2 3">
    <name type="scientific">Phoenicibacter congonensis</name>
    <dbReference type="NCBI Taxonomy" id="1944646"/>
    <lineage>
        <taxon>Bacteria</taxon>
        <taxon>Bacillati</taxon>
        <taxon>Actinomycetota</taxon>
        <taxon>Coriobacteriia</taxon>
        <taxon>Eggerthellales</taxon>
        <taxon>Eggerthellaceae</taxon>
        <taxon>Phoenicibacter</taxon>
    </lineage>
</organism>
<accession>A0AA43UAG1</accession>
<evidence type="ECO:0000313" key="3">
    <source>
        <dbReference type="Proteomes" id="UP001168575"/>
    </source>
</evidence>
<comment type="caution">
    <text evidence="2">The sequence shown here is derived from an EMBL/GenBank/DDBJ whole genome shotgun (WGS) entry which is preliminary data.</text>
</comment>
<feature type="domain" description="Putative Se/S carrier protein-like" evidence="1">
    <location>
        <begin position="4"/>
        <end position="67"/>
    </location>
</feature>
<dbReference type="Proteomes" id="UP001168575">
    <property type="component" value="Unassembled WGS sequence"/>
</dbReference>
<dbReference type="AlphaFoldDB" id="A0AA43UAG1"/>
<protein>
    <submittedName>
        <fullName evidence="2">DUF3343 domain-containing protein</fullName>
    </submittedName>
</protein>
<dbReference type="EMBL" id="JAUMVS010000144">
    <property type="protein sequence ID" value="MDO4842336.1"/>
    <property type="molecule type" value="Genomic_DNA"/>
</dbReference>
<proteinExistence type="predicted"/>
<reference evidence="2" key="1">
    <citation type="submission" date="2023-07" db="EMBL/GenBank/DDBJ databases">
        <title>Between Cages and Wild: Unraveling the Impact of Captivity on Animal Microbiomes and Antimicrobial Resistance.</title>
        <authorList>
            <person name="Schmartz G.P."/>
            <person name="Rehner J."/>
            <person name="Schuff M.J."/>
            <person name="Becker S.L."/>
            <person name="Kravczyk M."/>
            <person name="Gurevich A."/>
            <person name="Francke R."/>
            <person name="Mueller R."/>
            <person name="Keller V."/>
            <person name="Keller A."/>
        </authorList>
    </citation>
    <scope>NUCLEOTIDE SEQUENCE</scope>
    <source>
        <strain evidence="2">S12M_St_49</strain>
    </source>
</reference>
<dbReference type="InterPro" id="IPR021778">
    <property type="entry name" value="Se/S_carrier-like"/>
</dbReference>
<sequence length="85" mass="9397">MSTKCYILVKSHTEGMALFEFLRANAFDARVAPSPRQAHSECGMSLLCDCETIDSAMALASENGLSFGGKMEVEQTFDIHRNKFC</sequence>
<keyword evidence="3" id="KW-1185">Reference proteome</keyword>
<evidence type="ECO:0000259" key="1">
    <source>
        <dbReference type="Pfam" id="PF11823"/>
    </source>
</evidence>
<dbReference type="Pfam" id="PF11823">
    <property type="entry name" value="Se_S_carrier"/>
    <property type="match status" value="1"/>
</dbReference>
<gene>
    <name evidence="2" type="ORF">Q3982_06645</name>
</gene>